<comment type="similarity">
    <text evidence="2">Belongs to the mitochondrion-specific ribosomal protein mL49 family.</text>
</comment>
<keyword evidence="4" id="KW-0496">Mitochondrion</keyword>
<name>A0A7D8V4R2_VANHU</name>
<dbReference type="Proteomes" id="UP000473826">
    <property type="component" value="Unassembled WGS sequence"/>
</dbReference>
<keyword evidence="5" id="KW-0687">Ribonucleoprotein</keyword>
<dbReference type="GO" id="GO:0005762">
    <property type="term" value="C:mitochondrial large ribosomal subunit"/>
    <property type="evidence" value="ECO:0007669"/>
    <property type="project" value="TreeGrafter"/>
</dbReference>
<evidence type="ECO:0000256" key="4">
    <source>
        <dbReference type="ARBA" id="ARBA00023128"/>
    </source>
</evidence>
<comment type="subcellular location">
    <subcellularLocation>
        <location evidence="1">Mitochondrion</location>
    </subcellularLocation>
</comment>
<evidence type="ECO:0000256" key="2">
    <source>
        <dbReference type="ARBA" id="ARBA00005677"/>
    </source>
</evidence>
<dbReference type="GO" id="GO:0006412">
    <property type="term" value="P:translation"/>
    <property type="evidence" value="ECO:0007669"/>
    <property type="project" value="InterPro"/>
</dbReference>
<evidence type="ECO:0000256" key="1">
    <source>
        <dbReference type="ARBA" id="ARBA00004173"/>
    </source>
</evidence>
<comment type="caution">
    <text evidence="7">The sequence shown here is derived from an EMBL/GenBank/DDBJ whole genome shotgun (WGS) entry which is preliminary data.</text>
</comment>
<evidence type="ECO:0000256" key="6">
    <source>
        <dbReference type="ARBA" id="ARBA00035191"/>
    </source>
</evidence>
<accession>A0A7D8V4R2</accession>
<organism evidence="7 8">
    <name type="scientific">Vanrija humicola</name>
    <name type="common">Yeast</name>
    <name type="synonym">Cryptococcus humicola</name>
    <dbReference type="NCBI Taxonomy" id="5417"/>
    <lineage>
        <taxon>Eukaryota</taxon>
        <taxon>Fungi</taxon>
        <taxon>Dikarya</taxon>
        <taxon>Basidiomycota</taxon>
        <taxon>Agaricomycotina</taxon>
        <taxon>Tremellomycetes</taxon>
        <taxon>Trichosporonales</taxon>
        <taxon>Trichosporonaceae</taxon>
        <taxon>Vanrija</taxon>
    </lineage>
</organism>
<dbReference type="EMBL" id="QKWK01000002">
    <property type="protein sequence ID" value="TXT13558.1"/>
    <property type="molecule type" value="Genomic_DNA"/>
</dbReference>
<keyword evidence="3" id="KW-0689">Ribosomal protein</keyword>
<evidence type="ECO:0000256" key="3">
    <source>
        <dbReference type="ARBA" id="ARBA00022980"/>
    </source>
</evidence>
<dbReference type="OrthoDB" id="19439at2759"/>
<proteinExistence type="inferred from homology"/>
<evidence type="ECO:0000313" key="7">
    <source>
        <dbReference type="EMBL" id="TXT13558.1"/>
    </source>
</evidence>
<protein>
    <recommendedName>
        <fullName evidence="6">Large ribosomal subunit protein mL49</fullName>
    </recommendedName>
</protein>
<sequence>MLSAATTSRRALLLARTVRPATAVASARASSAAAAPLQPEFKLKYIVERTASGELPVYSDFKNGGNARTIVRKVKGNVLALRQDLSDYLADGHIDPITKPPKVIIKPTSQQIEVSGRWVAEVKGWLEMRGF</sequence>
<evidence type="ECO:0000313" key="8">
    <source>
        <dbReference type="Proteomes" id="UP000473826"/>
    </source>
</evidence>
<gene>
    <name evidence="7" type="ORF">VHUM_00925</name>
</gene>
<dbReference type="Gene3D" id="3.30.780.10">
    <property type="entry name" value="SUI1-like domain"/>
    <property type="match status" value="1"/>
</dbReference>
<dbReference type="PANTHER" id="PTHR13477:SF0">
    <property type="entry name" value="LARGE RIBOSOMAL SUBUNIT PROTEIN ML49"/>
    <property type="match status" value="1"/>
</dbReference>
<dbReference type="InterPro" id="IPR007740">
    <property type="entry name" value="Ribosomal_mL49"/>
</dbReference>
<dbReference type="AlphaFoldDB" id="A0A7D8V4R2"/>
<keyword evidence="8" id="KW-1185">Reference proteome</keyword>
<evidence type="ECO:0000256" key="5">
    <source>
        <dbReference type="ARBA" id="ARBA00023274"/>
    </source>
</evidence>
<dbReference type="PANTHER" id="PTHR13477">
    <property type="entry name" value="MITOCHONDRIAL 39S RIBOSOMAL PROTEIN L49"/>
    <property type="match status" value="1"/>
</dbReference>
<dbReference type="Pfam" id="PF05046">
    <property type="entry name" value="Img2"/>
    <property type="match status" value="1"/>
</dbReference>
<reference evidence="7 8" key="1">
    <citation type="journal article" date="2019" name="PLoS Genet.">
        <title>Convergent evolution of linked mating-type loci in basidiomycete fungi.</title>
        <authorList>
            <person name="Sun S."/>
            <person name="Coelho M.A."/>
            <person name="Heitman J."/>
            <person name="Nowrousian M."/>
        </authorList>
    </citation>
    <scope>NUCLEOTIDE SEQUENCE [LARGE SCALE GENOMIC DNA]</scope>
    <source>
        <strain evidence="7 8">CBS 4282</strain>
    </source>
</reference>
<dbReference type="GO" id="GO:0003735">
    <property type="term" value="F:structural constituent of ribosome"/>
    <property type="evidence" value="ECO:0007669"/>
    <property type="project" value="InterPro"/>
</dbReference>